<reference evidence="7 8" key="1">
    <citation type="submission" date="2024-01" db="EMBL/GenBank/DDBJ databases">
        <title>Genome assemblies of Stephania.</title>
        <authorList>
            <person name="Yang L."/>
        </authorList>
    </citation>
    <scope>NUCLEOTIDE SEQUENCE [LARGE SCALE GENOMIC DNA]</scope>
    <source>
        <strain evidence="7">QJT</strain>
        <tissue evidence="7">Leaf</tissue>
    </source>
</reference>
<dbReference type="EMBL" id="JBBNAE010000005">
    <property type="protein sequence ID" value="KAK9122537.1"/>
    <property type="molecule type" value="Genomic_DNA"/>
</dbReference>
<feature type="domain" description="CGL160/ATPI" evidence="6">
    <location>
        <begin position="141"/>
        <end position="202"/>
    </location>
</feature>
<evidence type="ECO:0000256" key="1">
    <source>
        <dbReference type="ARBA" id="ARBA00004141"/>
    </source>
</evidence>
<keyword evidence="2 5" id="KW-0812">Transmembrane</keyword>
<organism evidence="7 8">
    <name type="scientific">Stephania japonica</name>
    <dbReference type="NCBI Taxonomy" id="461633"/>
    <lineage>
        <taxon>Eukaryota</taxon>
        <taxon>Viridiplantae</taxon>
        <taxon>Streptophyta</taxon>
        <taxon>Embryophyta</taxon>
        <taxon>Tracheophyta</taxon>
        <taxon>Spermatophyta</taxon>
        <taxon>Magnoliopsida</taxon>
        <taxon>Ranunculales</taxon>
        <taxon>Menispermaceae</taxon>
        <taxon>Menispermoideae</taxon>
        <taxon>Cissampelideae</taxon>
        <taxon>Stephania</taxon>
    </lineage>
</organism>
<feature type="transmembrane region" description="Helical" evidence="5">
    <location>
        <begin position="174"/>
        <end position="191"/>
    </location>
</feature>
<protein>
    <recommendedName>
        <fullName evidence="6">CGL160/ATPI domain-containing protein</fullName>
    </recommendedName>
</protein>
<gene>
    <name evidence="7" type="ORF">Sjap_012139</name>
</gene>
<sequence>MGSLSNLRYFSALNVGVLPRPRTRAVRVSMLKTSLPNEIAAHDDALKLFLKERQQNGDFVSKSLDLLWRRNGMGNVELDATLGESAEQLESIGGENDGGFLKLSKTYDWVSGEQTAPINKKLVLKQMENDNERRRRLNVLKYDALKAEMMFLTIGIGTICTGYCAVAFSFQVAISYAAGVLFSCLYLLLLYNHADNLSKEAVPQVFLKKKPKNPGIRSEDLEDLFEMTVRGSAIALSSPRLLIPVAIYGFWGLCHNFLHGFLDIELVPTMVGMFAYKAAALVQVYRDNEDLRLVFPESAEDTLNRCFQTYFSLGHQLQRLPDEFIACKFDLFAPPTQLQQQR</sequence>
<dbReference type="Proteomes" id="UP001417504">
    <property type="component" value="Unassembled WGS sequence"/>
</dbReference>
<evidence type="ECO:0000313" key="7">
    <source>
        <dbReference type="EMBL" id="KAK9122537.1"/>
    </source>
</evidence>
<name>A0AAP0IXD7_9MAGN</name>
<dbReference type="AlphaFoldDB" id="A0AAP0IXD7"/>
<dbReference type="InterPro" id="IPR056309">
    <property type="entry name" value="CGL160/ATPI_dom"/>
</dbReference>
<dbReference type="PANTHER" id="PTHR34118:SF1">
    <property type="entry name" value="NF-KAPPA-B INHIBITOR-LIKE PROTEIN"/>
    <property type="match status" value="1"/>
</dbReference>
<keyword evidence="3 5" id="KW-1133">Transmembrane helix</keyword>
<evidence type="ECO:0000256" key="2">
    <source>
        <dbReference type="ARBA" id="ARBA00022692"/>
    </source>
</evidence>
<comment type="caution">
    <text evidence="7">The sequence shown here is derived from an EMBL/GenBank/DDBJ whole genome shotgun (WGS) entry which is preliminary data.</text>
</comment>
<evidence type="ECO:0000313" key="8">
    <source>
        <dbReference type="Proteomes" id="UP001417504"/>
    </source>
</evidence>
<proteinExistence type="predicted"/>
<feature type="transmembrane region" description="Helical" evidence="5">
    <location>
        <begin position="149"/>
        <end position="168"/>
    </location>
</feature>
<accession>A0AAP0IXD7</accession>
<dbReference type="PANTHER" id="PTHR34118">
    <property type="entry name" value="NF-KAPPA-B INHIBITOR-LIKE PROTEIN-RELATED"/>
    <property type="match status" value="1"/>
</dbReference>
<comment type="subcellular location">
    <subcellularLocation>
        <location evidence="1">Membrane</location>
        <topology evidence="1">Multi-pass membrane protein</topology>
    </subcellularLocation>
</comment>
<keyword evidence="4 5" id="KW-0472">Membrane</keyword>
<evidence type="ECO:0000256" key="3">
    <source>
        <dbReference type="ARBA" id="ARBA00022989"/>
    </source>
</evidence>
<evidence type="ECO:0000256" key="4">
    <source>
        <dbReference type="ARBA" id="ARBA00023136"/>
    </source>
</evidence>
<keyword evidence="8" id="KW-1185">Reference proteome</keyword>
<dbReference type="GO" id="GO:0016020">
    <property type="term" value="C:membrane"/>
    <property type="evidence" value="ECO:0007669"/>
    <property type="project" value="UniProtKB-SubCell"/>
</dbReference>
<evidence type="ECO:0000259" key="6">
    <source>
        <dbReference type="Pfam" id="PF24763"/>
    </source>
</evidence>
<dbReference type="Pfam" id="PF24763">
    <property type="entry name" value="CGL160_C"/>
    <property type="match status" value="1"/>
</dbReference>
<evidence type="ECO:0000256" key="5">
    <source>
        <dbReference type="SAM" id="Phobius"/>
    </source>
</evidence>